<evidence type="ECO:0000313" key="3">
    <source>
        <dbReference type="Proteomes" id="UP000184245"/>
    </source>
</evidence>
<sequence>MRTYLKSRKIDILIISIMLLVLTAVLAPTARYYMQRADARAILTEAKSAKMAAYVTALEHATEGSPFQDQSQPYGFAKGVEEEVVELAGCPGEVYLQQYDAAKIEFYKLLYIEGAYTVTYLQDEEGEHWNVYYSKHVIQH</sequence>
<dbReference type="AlphaFoldDB" id="A0A1M4SZI7"/>
<dbReference type="Proteomes" id="UP000184245">
    <property type="component" value="Unassembled WGS sequence"/>
</dbReference>
<evidence type="ECO:0000313" key="2">
    <source>
        <dbReference type="EMBL" id="SHE37629.1"/>
    </source>
</evidence>
<keyword evidence="1" id="KW-1133">Transmembrane helix</keyword>
<keyword evidence="1" id="KW-0472">Membrane</keyword>
<keyword evidence="3" id="KW-1185">Reference proteome</keyword>
<protein>
    <recommendedName>
        <fullName evidence="4">Type II secretory pathway, pseudopilin PulG</fullName>
    </recommendedName>
</protein>
<gene>
    <name evidence="2" type="ORF">SAMN02745158_00346</name>
</gene>
<dbReference type="STRING" id="1122155.SAMN02745158_00346"/>
<evidence type="ECO:0008006" key="4">
    <source>
        <dbReference type="Google" id="ProtNLM"/>
    </source>
</evidence>
<evidence type="ECO:0000256" key="1">
    <source>
        <dbReference type="SAM" id="Phobius"/>
    </source>
</evidence>
<keyword evidence="1" id="KW-0812">Transmembrane</keyword>
<proteinExistence type="predicted"/>
<dbReference type="EMBL" id="FQVI01000001">
    <property type="protein sequence ID" value="SHE37629.1"/>
    <property type="molecule type" value="Genomic_DNA"/>
</dbReference>
<feature type="transmembrane region" description="Helical" evidence="1">
    <location>
        <begin position="12"/>
        <end position="34"/>
    </location>
</feature>
<organism evidence="2 3">
    <name type="scientific">Lactonifactor longoviformis DSM 17459</name>
    <dbReference type="NCBI Taxonomy" id="1122155"/>
    <lineage>
        <taxon>Bacteria</taxon>
        <taxon>Bacillati</taxon>
        <taxon>Bacillota</taxon>
        <taxon>Clostridia</taxon>
        <taxon>Eubacteriales</taxon>
        <taxon>Clostridiaceae</taxon>
        <taxon>Lactonifactor</taxon>
    </lineage>
</organism>
<reference evidence="2 3" key="1">
    <citation type="submission" date="2016-11" db="EMBL/GenBank/DDBJ databases">
        <authorList>
            <person name="Jaros S."/>
            <person name="Januszkiewicz K."/>
            <person name="Wedrychowicz H."/>
        </authorList>
    </citation>
    <scope>NUCLEOTIDE SEQUENCE [LARGE SCALE GENOMIC DNA]</scope>
    <source>
        <strain evidence="2 3">DSM 17459</strain>
    </source>
</reference>
<name>A0A1M4SZI7_9CLOT</name>
<accession>A0A1M4SZI7</accession>